<dbReference type="InterPro" id="IPR014001">
    <property type="entry name" value="Helicase_ATP-bd"/>
</dbReference>
<dbReference type="AlphaFoldDB" id="A0A179VC45"/>
<dbReference type="RefSeq" id="WP_081272080.1">
    <property type="nucleotide sequence ID" value="NZ_LQYE01000007.1"/>
</dbReference>
<dbReference type="EMBL" id="LQYE01000007">
    <property type="protein sequence ID" value="OAT69304.1"/>
    <property type="molecule type" value="Genomic_DNA"/>
</dbReference>
<dbReference type="SMART" id="SM00490">
    <property type="entry name" value="HELICc"/>
    <property type="match status" value="1"/>
</dbReference>
<evidence type="ECO:0000259" key="2">
    <source>
        <dbReference type="PROSITE" id="PS51192"/>
    </source>
</evidence>
<keyword evidence="1" id="KW-0378">Hydrolase</keyword>
<organism evidence="4 5">
    <name type="scientific">Mycobacteroides immunogenum</name>
    <dbReference type="NCBI Taxonomy" id="83262"/>
    <lineage>
        <taxon>Bacteria</taxon>
        <taxon>Bacillati</taxon>
        <taxon>Actinomycetota</taxon>
        <taxon>Actinomycetes</taxon>
        <taxon>Mycobacteriales</taxon>
        <taxon>Mycobacteriaceae</taxon>
        <taxon>Mycobacteroides</taxon>
    </lineage>
</organism>
<proteinExistence type="predicted"/>
<evidence type="ECO:0000313" key="4">
    <source>
        <dbReference type="EMBL" id="OAT69304.1"/>
    </source>
</evidence>
<dbReference type="Pfam" id="PF00271">
    <property type="entry name" value="Helicase_C"/>
    <property type="match status" value="1"/>
</dbReference>
<dbReference type="Pfam" id="PF00176">
    <property type="entry name" value="SNF2-rel_dom"/>
    <property type="match status" value="1"/>
</dbReference>
<dbReference type="GO" id="GO:0006281">
    <property type="term" value="P:DNA repair"/>
    <property type="evidence" value="ECO:0007669"/>
    <property type="project" value="TreeGrafter"/>
</dbReference>
<evidence type="ECO:0000313" key="5">
    <source>
        <dbReference type="Proteomes" id="UP000186919"/>
    </source>
</evidence>
<dbReference type="PANTHER" id="PTHR45766:SF6">
    <property type="entry name" value="SWI_SNF-RELATED MATRIX-ASSOCIATED ACTIN-DEPENDENT REGULATOR OF CHROMATIN SUBFAMILY A-LIKE PROTEIN 1"/>
    <property type="match status" value="1"/>
</dbReference>
<dbReference type="Proteomes" id="UP000186919">
    <property type="component" value="Unassembled WGS sequence"/>
</dbReference>
<dbReference type="InterPro" id="IPR001650">
    <property type="entry name" value="Helicase_C-like"/>
</dbReference>
<accession>A0A179VC45</accession>
<dbReference type="GO" id="GO:0016787">
    <property type="term" value="F:hydrolase activity"/>
    <property type="evidence" value="ECO:0007669"/>
    <property type="project" value="UniProtKB-KW"/>
</dbReference>
<comment type="caution">
    <text evidence="4">The sequence shown here is derived from an EMBL/GenBank/DDBJ whole genome shotgun (WGS) entry which is preliminary data.</text>
</comment>
<dbReference type="SUPFAM" id="SSF52540">
    <property type="entry name" value="P-loop containing nucleoside triphosphate hydrolases"/>
    <property type="match status" value="2"/>
</dbReference>
<protein>
    <recommendedName>
        <fullName evidence="6">Helicase</fullName>
    </recommendedName>
</protein>
<feature type="domain" description="Helicase C-terminal" evidence="3">
    <location>
        <begin position="725"/>
        <end position="880"/>
    </location>
</feature>
<dbReference type="CDD" id="cd18793">
    <property type="entry name" value="SF2_C_SNF"/>
    <property type="match status" value="1"/>
</dbReference>
<feature type="domain" description="Helicase ATP-binding" evidence="2">
    <location>
        <begin position="407"/>
        <end position="579"/>
    </location>
</feature>
<dbReference type="Gene3D" id="3.40.50.300">
    <property type="entry name" value="P-loop containing nucleotide triphosphate hydrolases"/>
    <property type="match status" value="1"/>
</dbReference>
<reference evidence="4 5" key="1">
    <citation type="submission" date="2016-01" db="EMBL/GenBank/DDBJ databases">
        <title>Mycobacterium immunogenum strain CD11_6 genome sequencing and assembly.</title>
        <authorList>
            <person name="Kaur G."/>
            <person name="Nair G.R."/>
            <person name="Mayilraj S."/>
        </authorList>
    </citation>
    <scope>NUCLEOTIDE SEQUENCE [LARGE SCALE GENOMIC DNA]</scope>
    <source>
        <strain evidence="4 5">CD11-6</strain>
    </source>
</reference>
<dbReference type="PANTHER" id="PTHR45766">
    <property type="entry name" value="DNA ANNEALING HELICASE AND ENDONUCLEASE ZRANB3 FAMILY MEMBER"/>
    <property type="match status" value="1"/>
</dbReference>
<evidence type="ECO:0008006" key="6">
    <source>
        <dbReference type="Google" id="ProtNLM"/>
    </source>
</evidence>
<dbReference type="InterPro" id="IPR038718">
    <property type="entry name" value="SNF2-like_sf"/>
</dbReference>
<dbReference type="SMART" id="SM00487">
    <property type="entry name" value="DEXDc"/>
    <property type="match status" value="1"/>
</dbReference>
<sequence>MSSDGQWIAPDVRAALHAGVCGLAQVCDGALTHDGQGFAAADVGLGHFLASLAPESWTLMHIVAARGMLPTYHRQLPDGFLDMAGMEKPGRDEYRAAREELLSELRTLRQLERQERLSYVRIEGQESAELAAAGDTVILSFPYAPDLVDQAKQIPGRRYDSQTRTNHYPIVSLPAVVDFAQRAGIVLEPEILSLAAQVGANPAVFQPAAVRCDPSRAGHLIVDTPYEASLNRGLAAINGGSTWDPGRRVHTVAASAGPRELMDLFAGHQLSVDAGATALLDVAAERLDEEPGGVARLAGPTRRIVQIEPANGRIARILGAKLRAMAGSAVGRGLDALWQWPIHVQPADVLTLFDALRVKLDTSARQGFLDEIARQDRNLLRSVARDGARLDIAGLGVALMPHQHVGVEHVLINRRLTVGDLMGLGKTITSLAAIAADDAFPAVVVCKPDLIENWRIEIARALPAMNVVVAAGMTPTELSSKSEIIVIGYNALGSRIAPKNGAKEQFVWVDYLERRHSPRALIIDEGHLGKEAGAARSRAIALLGQAIGGRDGLVLNLTGTFVVNRPREIAQQLITLGVLAPKGVRAEPQHLFGEEGAFLFRYCGPVQNEDGFGWTFNGASNTAELHHRLRAWGLFLRRGEDAVDLPEFTLTTITIPESALDQEIMNEYRGHEASTVSALITEARGYARSLGVNVDDDRVRDMMRGNAGEHLVRLNTLRQLAGRAKLDAISTWVDAQIQVGEKVLIAAHHRPVVDFYARRFGNLRIQGGQSGLAKQEHKQRFQTEGISTAPAIVVSIGAGGVGHTLTAARLGIQAETCWTPGELNQMAKRIHRIGQSRPVTYSVSIAEGTIDETMWAMIQRKQATLDAVLDGVESSEDDEITSAVADVAWELAVRGVQNEQLAS</sequence>
<gene>
    <name evidence="4" type="ORF">AWB85_21290</name>
</gene>
<dbReference type="InterPro" id="IPR049730">
    <property type="entry name" value="SNF2/RAD54-like_C"/>
</dbReference>
<dbReference type="PROSITE" id="PS51192">
    <property type="entry name" value="HELICASE_ATP_BIND_1"/>
    <property type="match status" value="1"/>
</dbReference>
<dbReference type="Gene3D" id="3.40.50.10810">
    <property type="entry name" value="Tandem AAA-ATPase domain"/>
    <property type="match status" value="1"/>
</dbReference>
<dbReference type="InterPro" id="IPR000330">
    <property type="entry name" value="SNF2_N"/>
</dbReference>
<evidence type="ECO:0000259" key="3">
    <source>
        <dbReference type="PROSITE" id="PS51194"/>
    </source>
</evidence>
<dbReference type="GO" id="GO:0005524">
    <property type="term" value="F:ATP binding"/>
    <property type="evidence" value="ECO:0007669"/>
    <property type="project" value="InterPro"/>
</dbReference>
<dbReference type="GO" id="GO:0031297">
    <property type="term" value="P:replication fork processing"/>
    <property type="evidence" value="ECO:0007669"/>
    <property type="project" value="TreeGrafter"/>
</dbReference>
<evidence type="ECO:0000256" key="1">
    <source>
        <dbReference type="ARBA" id="ARBA00022801"/>
    </source>
</evidence>
<dbReference type="PROSITE" id="PS51194">
    <property type="entry name" value="HELICASE_CTER"/>
    <property type="match status" value="1"/>
</dbReference>
<name>A0A179VC45_9MYCO</name>
<dbReference type="InterPro" id="IPR027417">
    <property type="entry name" value="P-loop_NTPase"/>
</dbReference>